<gene>
    <name evidence="2" type="ORF">NPIL_681731</name>
</gene>
<feature type="compositionally biased region" description="Basic and acidic residues" evidence="1">
    <location>
        <begin position="51"/>
        <end position="68"/>
    </location>
</feature>
<dbReference type="AlphaFoldDB" id="A0A8X6PUG4"/>
<organism evidence="2 3">
    <name type="scientific">Nephila pilipes</name>
    <name type="common">Giant wood spider</name>
    <name type="synonym">Nephila maculata</name>
    <dbReference type="NCBI Taxonomy" id="299642"/>
    <lineage>
        <taxon>Eukaryota</taxon>
        <taxon>Metazoa</taxon>
        <taxon>Ecdysozoa</taxon>
        <taxon>Arthropoda</taxon>
        <taxon>Chelicerata</taxon>
        <taxon>Arachnida</taxon>
        <taxon>Araneae</taxon>
        <taxon>Araneomorphae</taxon>
        <taxon>Entelegynae</taxon>
        <taxon>Araneoidea</taxon>
        <taxon>Nephilidae</taxon>
        <taxon>Nephila</taxon>
    </lineage>
</organism>
<protein>
    <submittedName>
        <fullName evidence="2">Uncharacterized protein</fullName>
    </submittedName>
</protein>
<proteinExistence type="predicted"/>
<evidence type="ECO:0000313" key="2">
    <source>
        <dbReference type="EMBL" id="GFT89803.1"/>
    </source>
</evidence>
<feature type="region of interest" description="Disordered" evidence="1">
    <location>
        <begin position="1"/>
        <end position="83"/>
    </location>
</feature>
<accession>A0A8X6PUG4</accession>
<reference evidence="2" key="1">
    <citation type="submission" date="2020-08" db="EMBL/GenBank/DDBJ databases">
        <title>Multicomponent nature underlies the extraordinary mechanical properties of spider dragline silk.</title>
        <authorList>
            <person name="Kono N."/>
            <person name="Nakamura H."/>
            <person name="Mori M."/>
            <person name="Yoshida Y."/>
            <person name="Ohtoshi R."/>
            <person name="Malay A.D."/>
            <person name="Moran D.A.P."/>
            <person name="Tomita M."/>
            <person name="Numata K."/>
            <person name="Arakawa K."/>
        </authorList>
    </citation>
    <scope>NUCLEOTIDE SEQUENCE</scope>
</reference>
<dbReference type="Proteomes" id="UP000887013">
    <property type="component" value="Unassembled WGS sequence"/>
</dbReference>
<keyword evidence="3" id="KW-1185">Reference proteome</keyword>
<comment type="caution">
    <text evidence="2">The sequence shown here is derived from an EMBL/GenBank/DDBJ whole genome shotgun (WGS) entry which is preliminary data.</text>
</comment>
<dbReference type="EMBL" id="BMAW01073903">
    <property type="protein sequence ID" value="GFT89803.1"/>
    <property type="molecule type" value="Genomic_DNA"/>
</dbReference>
<evidence type="ECO:0000256" key="1">
    <source>
        <dbReference type="SAM" id="MobiDB-lite"/>
    </source>
</evidence>
<name>A0A8X6PUG4_NEPPI</name>
<sequence>MTEATMVSATEDPDREEVAMDLIEQGSIEATDSEQGGSGRGDSTTDSADCDMGRGEDTEIGCTDERGAENPLQISHQNPRKKS</sequence>
<evidence type="ECO:0000313" key="3">
    <source>
        <dbReference type="Proteomes" id="UP000887013"/>
    </source>
</evidence>